<evidence type="ECO:0000313" key="2">
    <source>
        <dbReference type="Proteomes" id="UP001178507"/>
    </source>
</evidence>
<dbReference type="AlphaFoldDB" id="A0AA36MVY5"/>
<dbReference type="SUPFAM" id="SSF51197">
    <property type="entry name" value="Clavaminate synthase-like"/>
    <property type="match status" value="1"/>
</dbReference>
<comment type="caution">
    <text evidence="1">The sequence shown here is derived from an EMBL/GenBank/DDBJ whole genome shotgun (WGS) entry which is preliminary data.</text>
</comment>
<sequence>MAKRQQPLPLLPRCLRTEGVRTVPIFPDAEESRVSRKALRRELLQALQEFPEFLPGAEKLVLGSFGALGNPSSFHHPAVRRCRLLCMRPGLRLFRDFLATVPSKLGPRAPRRLELLWDRLCLRRPGDKMSGETAHRDLARFKLPEDEIFGGWLNLDSRSQFFHCVPGSHEDADQLPGQGFCREQTSRCMRRVEVPPGHLLVFYQNILHEVQKDSVAHTSLRLFVGWRLTRSTLSLQDLAARTQPGVLNTKALTTQQGLPLLPSGQKPPMYAKNHWCFWQKGLVAWSDGNLRECCKERLGSLSLNLGCSACFDLL</sequence>
<gene>
    <name evidence="1" type="ORF">EVOR1521_LOCUS12296</name>
</gene>
<organism evidence="1 2">
    <name type="scientific">Effrenium voratum</name>
    <dbReference type="NCBI Taxonomy" id="2562239"/>
    <lineage>
        <taxon>Eukaryota</taxon>
        <taxon>Sar</taxon>
        <taxon>Alveolata</taxon>
        <taxon>Dinophyceae</taxon>
        <taxon>Suessiales</taxon>
        <taxon>Symbiodiniaceae</taxon>
        <taxon>Effrenium</taxon>
    </lineage>
</organism>
<dbReference type="Proteomes" id="UP001178507">
    <property type="component" value="Unassembled WGS sequence"/>
</dbReference>
<proteinExistence type="predicted"/>
<keyword evidence="2" id="KW-1185">Reference proteome</keyword>
<dbReference type="EMBL" id="CAUJNA010001280">
    <property type="protein sequence ID" value="CAJ1385757.1"/>
    <property type="molecule type" value="Genomic_DNA"/>
</dbReference>
<accession>A0AA36MVY5</accession>
<reference evidence="1" key="1">
    <citation type="submission" date="2023-08" db="EMBL/GenBank/DDBJ databases">
        <authorList>
            <person name="Chen Y."/>
            <person name="Shah S."/>
            <person name="Dougan E. K."/>
            <person name="Thang M."/>
            <person name="Chan C."/>
        </authorList>
    </citation>
    <scope>NUCLEOTIDE SEQUENCE</scope>
</reference>
<protein>
    <submittedName>
        <fullName evidence="1">Uncharacterized protein</fullName>
    </submittedName>
</protein>
<evidence type="ECO:0000313" key="1">
    <source>
        <dbReference type="EMBL" id="CAJ1385757.1"/>
    </source>
</evidence>
<name>A0AA36MVY5_9DINO</name>